<evidence type="ECO:0000313" key="11">
    <source>
        <dbReference type="Proteomes" id="UP000319825"/>
    </source>
</evidence>
<feature type="transmembrane region" description="Helical" evidence="8">
    <location>
        <begin position="325"/>
        <end position="345"/>
    </location>
</feature>
<dbReference type="GO" id="GO:0012505">
    <property type="term" value="C:endomembrane system"/>
    <property type="evidence" value="ECO:0007669"/>
    <property type="project" value="UniProtKB-SubCell"/>
</dbReference>
<sequence>MSSTTVSAAPPAGRWSRAERLRLGGIVLAVAVLHVAGWSLYLYWNGQPAAAGGLAGAGVLAYTLGVRHAFDADHIAAIDDTTRLMLLRGRRPVGVGFFFALGHSAVVLLLALVVGLASANLTGPGLERAREVGATVAIVTATLFLALVAALNAVVLAGLARLWRRLRHGDLDERELDLQLLNRGLMQRVLGSRARSLVRSSWHMAPVGFLFGLGLETASEVTLLALSASTAAAGGLPVLALLTLPLLFAAGMSAMDTADSLLMSRAYSWAYRQPARRLYYNLATTAVTVLVGALVASVYLAGLLVDHLGVSALAGYAAVADHFEQLGYAVVAVFALAWAGAVALWKLRGYDRRYGPAGPAAAGASGGETGADGVGVAGERR</sequence>
<evidence type="ECO:0000256" key="5">
    <source>
        <dbReference type="ARBA" id="ARBA00022692"/>
    </source>
</evidence>
<evidence type="ECO:0000256" key="9">
    <source>
        <dbReference type="SAM" id="MobiDB-lite"/>
    </source>
</evidence>
<feature type="transmembrane region" description="Helical" evidence="8">
    <location>
        <begin position="278"/>
        <end position="305"/>
    </location>
</feature>
<feature type="transmembrane region" description="Helical" evidence="8">
    <location>
        <begin position="21"/>
        <end position="43"/>
    </location>
</feature>
<feature type="compositionally biased region" description="Gly residues" evidence="9">
    <location>
        <begin position="364"/>
        <end position="381"/>
    </location>
</feature>
<evidence type="ECO:0000256" key="1">
    <source>
        <dbReference type="ARBA" id="ARBA00004127"/>
    </source>
</evidence>
<dbReference type="NCBIfam" id="TIGR00802">
    <property type="entry name" value="nico"/>
    <property type="match status" value="1"/>
</dbReference>
<dbReference type="InterPro" id="IPR011541">
    <property type="entry name" value="Ni/Co_transpt_high_affinity"/>
</dbReference>
<feature type="transmembrane region" description="Helical" evidence="8">
    <location>
        <begin position="93"/>
        <end position="116"/>
    </location>
</feature>
<keyword evidence="3 8" id="KW-0813">Transport</keyword>
<feature type="transmembrane region" description="Helical" evidence="8">
    <location>
        <begin position="49"/>
        <end position="66"/>
    </location>
</feature>
<evidence type="ECO:0000256" key="7">
    <source>
        <dbReference type="ARBA" id="ARBA00023136"/>
    </source>
</evidence>
<gene>
    <name evidence="10" type="ORF">JD77_05045</name>
</gene>
<dbReference type="EMBL" id="VLKE01000001">
    <property type="protein sequence ID" value="TWH70026.1"/>
    <property type="molecule type" value="Genomic_DNA"/>
</dbReference>
<evidence type="ECO:0000256" key="3">
    <source>
        <dbReference type="ARBA" id="ARBA00022448"/>
    </source>
</evidence>
<feature type="region of interest" description="Disordered" evidence="9">
    <location>
        <begin position="358"/>
        <end position="381"/>
    </location>
</feature>
<dbReference type="InterPro" id="IPR004688">
    <property type="entry name" value="Ni/Co_transpt"/>
</dbReference>
<dbReference type="Pfam" id="PF03824">
    <property type="entry name" value="NicO"/>
    <property type="match status" value="1"/>
</dbReference>
<comment type="similarity">
    <text evidence="2 8">Belongs to the NiCoT transporter (TC 2.A.52) family.</text>
</comment>
<dbReference type="GO" id="GO:0015099">
    <property type="term" value="F:nickel cation transmembrane transporter activity"/>
    <property type="evidence" value="ECO:0007669"/>
    <property type="project" value="UniProtKB-UniRule"/>
</dbReference>
<comment type="subcellular location">
    <subcellularLocation>
        <location evidence="8">Cell membrane</location>
        <topology evidence="8">Multi-pass membrane protein</topology>
    </subcellularLocation>
    <subcellularLocation>
        <location evidence="1">Endomembrane system</location>
        <topology evidence="1">Multi-pass membrane protein</topology>
    </subcellularLocation>
</comment>
<accession>A0A562IGT5</accession>
<dbReference type="GO" id="GO:0005886">
    <property type="term" value="C:plasma membrane"/>
    <property type="evidence" value="ECO:0007669"/>
    <property type="project" value="UniProtKB-SubCell"/>
</dbReference>
<evidence type="ECO:0000256" key="2">
    <source>
        <dbReference type="ARBA" id="ARBA00010892"/>
    </source>
</evidence>
<dbReference type="PANTHER" id="PTHR31611">
    <property type="entry name" value="HIGH-AFFINITY NICKEL TRANSPORT PROTEIN NIC1"/>
    <property type="match status" value="1"/>
</dbReference>
<dbReference type="OrthoDB" id="9776706at2"/>
<keyword evidence="5 8" id="KW-0812">Transmembrane</keyword>
<feature type="transmembrane region" description="Helical" evidence="8">
    <location>
        <begin position="196"/>
        <end position="215"/>
    </location>
</feature>
<proteinExistence type="inferred from homology"/>
<dbReference type="Proteomes" id="UP000319825">
    <property type="component" value="Unassembled WGS sequence"/>
</dbReference>
<keyword evidence="6 8" id="KW-1133">Transmembrane helix</keyword>
<reference evidence="10 11" key="1">
    <citation type="submission" date="2019-07" db="EMBL/GenBank/DDBJ databases">
        <title>R&amp;d 2014.</title>
        <authorList>
            <person name="Klenk H.-P."/>
        </authorList>
    </citation>
    <scope>NUCLEOTIDE SEQUENCE [LARGE SCALE GENOMIC DNA]</scope>
    <source>
        <strain evidence="10 11">DSM 43868</strain>
    </source>
</reference>
<dbReference type="PANTHER" id="PTHR31611:SF0">
    <property type="entry name" value="HIGH-AFFINITY NICKEL TRANSPORT PROTEIN NIC1"/>
    <property type="match status" value="1"/>
</dbReference>
<evidence type="ECO:0000256" key="8">
    <source>
        <dbReference type="RuleBase" id="RU362101"/>
    </source>
</evidence>
<feature type="transmembrane region" description="Helical" evidence="8">
    <location>
        <begin position="136"/>
        <end position="159"/>
    </location>
</feature>
<dbReference type="AlphaFoldDB" id="A0A562IGT5"/>
<protein>
    <recommendedName>
        <fullName evidence="8">Nickel/cobalt efflux system</fullName>
    </recommendedName>
</protein>
<comment type="caution">
    <text evidence="10">The sequence shown here is derived from an EMBL/GenBank/DDBJ whole genome shotgun (WGS) entry which is preliminary data.</text>
</comment>
<name>A0A562IGT5_MICOL</name>
<keyword evidence="4" id="KW-0533">Nickel</keyword>
<feature type="transmembrane region" description="Helical" evidence="8">
    <location>
        <begin position="235"/>
        <end position="257"/>
    </location>
</feature>
<evidence type="ECO:0000313" key="10">
    <source>
        <dbReference type="EMBL" id="TWH70026.1"/>
    </source>
</evidence>
<evidence type="ECO:0000256" key="4">
    <source>
        <dbReference type="ARBA" id="ARBA00022596"/>
    </source>
</evidence>
<keyword evidence="7 8" id="KW-0472">Membrane</keyword>
<keyword evidence="11" id="KW-1185">Reference proteome</keyword>
<evidence type="ECO:0000256" key="6">
    <source>
        <dbReference type="ARBA" id="ARBA00022989"/>
    </source>
</evidence>
<organism evidence="10 11">
    <name type="scientific">Micromonospora olivasterospora</name>
    <dbReference type="NCBI Taxonomy" id="1880"/>
    <lineage>
        <taxon>Bacteria</taxon>
        <taxon>Bacillati</taxon>
        <taxon>Actinomycetota</taxon>
        <taxon>Actinomycetes</taxon>
        <taxon>Micromonosporales</taxon>
        <taxon>Micromonosporaceae</taxon>
        <taxon>Micromonospora</taxon>
    </lineage>
</organism>